<protein>
    <recommendedName>
        <fullName evidence="4">Pentapeptide MXKDX repeat protein</fullName>
    </recommendedName>
</protein>
<evidence type="ECO:0008006" key="4">
    <source>
        <dbReference type="Google" id="ProtNLM"/>
    </source>
</evidence>
<sequence length="92" mass="9853">MKQITTATVRMAAFATILAALTGFAGTVAADGMMKKEMTGGMKSGMDMEAKKMGMENSGMSDDTMMKKKDDMMEKPMSGDGMMQGDMKKGMN</sequence>
<evidence type="ECO:0000256" key="2">
    <source>
        <dbReference type="SAM" id="SignalP"/>
    </source>
</evidence>
<feature type="region of interest" description="Disordered" evidence="1">
    <location>
        <begin position="71"/>
        <end position="92"/>
    </location>
</feature>
<feature type="compositionally biased region" description="Low complexity" evidence="1">
    <location>
        <begin position="75"/>
        <end position="85"/>
    </location>
</feature>
<accession>A0A831RQ77</accession>
<evidence type="ECO:0000256" key="1">
    <source>
        <dbReference type="SAM" id="MobiDB-lite"/>
    </source>
</evidence>
<feature type="chain" id="PRO_5032756516" description="Pentapeptide MXKDX repeat protein" evidence="2">
    <location>
        <begin position="26"/>
        <end position="92"/>
    </location>
</feature>
<dbReference type="Proteomes" id="UP000886251">
    <property type="component" value="Unassembled WGS sequence"/>
</dbReference>
<keyword evidence="2" id="KW-0732">Signal</keyword>
<name>A0A831RQ77_9GAMM</name>
<proteinExistence type="predicted"/>
<reference evidence="3" key="1">
    <citation type="journal article" date="2020" name="mSystems">
        <title>Genome- and Community-Level Interaction Insights into Carbon Utilization and Element Cycling Functions of Hydrothermarchaeota in Hydrothermal Sediment.</title>
        <authorList>
            <person name="Zhou Z."/>
            <person name="Liu Y."/>
            <person name="Xu W."/>
            <person name="Pan J."/>
            <person name="Luo Z.H."/>
            <person name="Li M."/>
        </authorList>
    </citation>
    <scope>NUCLEOTIDE SEQUENCE [LARGE SCALE GENOMIC DNA]</scope>
    <source>
        <strain evidence="3">HyVt-443</strain>
    </source>
</reference>
<gene>
    <name evidence="3" type="ORF">ENI96_09685</name>
</gene>
<comment type="caution">
    <text evidence="3">The sequence shown here is derived from an EMBL/GenBank/DDBJ whole genome shotgun (WGS) entry which is preliminary data.</text>
</comment>
<dbReference type="AlphaFoldDB" id="A0A831RQ77"/>
<organism evidence="3">
    <name type="scientific">Sedimenticola thiotaurini</name>
    <dbReference type="NCBI Taxonomy" id="1543721"/>
    <lineage>
        <taxon>Bacteria</taxon>
        <taxon>Pseudomonadati</taxon>
        <taxon>Pseudomonadota</taxon>
        <taxon>Gammaproteobacteria</taxon>
        <taxon>Chromatiales</taxon>
        <taxon>Sedimenticolaceae</taxon>
        <taxon>Sedimenticola</taxon>
    </lineage>
</organism>
<evidence type="ECO:0000313" key="3">
    <source>
        <dbReference type="EMBL" id="HEB96684.1"/>
    </source>
</evidence>
<feature type="signal peptide" evidence="2">
    <location>
        <begin position="1"/>
        <end position="25"/>
    </location>
</feature>
<dbReference type="EMBL" id="DRKP01000112">
    <property type="protein sequence ID" value="HEB96684.1"/>
    <property type="molecule type" value="Genomic_DNA"/>
</dbReference>